<dbReference type="SUPFAM" id="SSF56349">
    <property type="entry name" value="DNA breaking-rejoining enzymes"/>
    <property type="match status" value="1"/>
</dbReference>
<dbReference type="Gene3D" id="3.30.160.390">
    <property type="entry name" value="Integrase, DNA-binding domain"/>
    <property type="match status" value="1"/>
</dbReference>
<keyword evidence="4" id="KW-0233">DNA recombination</keyword>
<protein>
    <submittedName>
        <fullName evidence="8">Integrase</fullName>
    </submittedName>
</protein>
<dbReference type="InterPro" id="IPR038488">
    <property type="entry name" value="Integrase_DNA-bd_sf"/>
</dbReference>
<organism evidence="8 9">
    <name type="scientific">Paracoccus tegillarcae</name>
    <dbReference type="NCBI Taxonomy" id="1529068"/>
    <lineage>
        <taxon>Bacteria</taxon>
        <taxon>Pseudomonadati</taxon>
        <taxon>Pseudomonadota</taxon>
        <taxon>Alphaproteobacteria</taxon>
        <taxon>Rhodobacterales</taxon>
        <taxon>Paracoccaceae</taxon>
        <taxon>Paracoccus</taxon>
    </lineage>
</organism>
<dbReference type="CDD" id="cd00801">
    <property type="entry name" value="INT_P4_C"/>
    <property type="match status" value="1"/>
</dbReference>
<dbReference type="Gene3D" id="1.10.150.130">
    <property type="match status" value="1"/>
</dbReference>
<dbReference type="InterPro" id="IPR013762">
    <property type="entry name" value="Integrase-like_cat_sf"/>
</dbReference>
<evidence type="ECO:0000259" key="6">
    <source>
        <dbReference type="PROSITE" id="PS51898"/>
    </source>
</evidence>
<keyword evidence="3 5" id="KW-0238">DNA-binding</keyword>
<dbReference type="InterPro" id="IPR053876">
    <property type="entry name" value="Phage_int_M"/>
</dbReference>
<dbReference type="InterPro" id="IPR002104">
    <property type="entry name" value="Integrase_catalytic"/>
</dbReference>
<keyword evidence="9" id="KW-1185">Reference proteome</keyword>
<evidence type="ECO:0000256" key="3">
    <source>
        <dbReference type="ARBA" id="ARBA00023125"/>
    </source>
</evidence>
<evidence type="ECO:0000256" key="4">
    <source>
        <dbReference type="ARBA" id="ARBA00023172"/>
    </source>
</evidence>
<dbReference type="InterPro" id="IPR050808">
    <property type="entry name" value="Phage_Integrase"/>
</dbReference>
<dbReference type="PROSITE" id="PS51898">
    <property type="entry name" value="TYR_RECOMBINASE"/>
    <property type="match status" value="1"/>
</dbReference>
<dbReference type="InterPro" id="IPR011010">
    <property type="entry name" value="DNA_brk_join_enz"/>
</dbReference>
<dbReference type="PROSITE" id="PS51900">
    <property type="entry name" value="CB"/>
    <property type="match status" value="1"/>
</dbReference>
<dbReference type="InterPro" id="IPR044068">
    <property type="entry name" value="CB"/>
</dbReference>
<feature type="domain" description="Core-binding (CB)" evidence="7">
    <location>
        <begin position="109"/>
        <end position="190"/>
    </location>
</feature>
<gene>
    <name evidence="8" type="ORF">CUV01_09460</name>
</gene>
<name>A0A2K9EWC4_9RHOB</name>
<dbReference type="Pfam" id="PF22022">
    <property type="entry name" value="Phage_int_M"/>
    <property type="match status" value="1"/>
</dbReference>
<dbReference type="Proteomes" id="UP000233742">
    <property type="component" value="Chromosome"/>
</dbReference>
<accession>A0A2K9EWC4</accession>
<comment type="similarity">
    <text evidence="1">Belongs to the 'phage' integrase family.</text>
</comment>
<dbReference type="GO" id="GO:0006310">
    <property type="term" value="P:DNA recombination"/>
    <property type="evidence" value="ECO:0007669"/>
    <property type="project" value="UniProtKB-KW"/>
</dbReference>
<dbReference type="Pfam" id="PF13356">
    <property type="entry name" value="Arm-DNA-bind_3"/>
    <property type="match status" value="1"/>
</dbReference>
<evidence type="ECO:0000313" key="9">
    <source>
        <dbReference type="Proteomes" id="UP000233742"/>
    </source>
</evidence>
<evidence type="ECO:0000259" key="7">
    <source>
        <dbReference type="PROSITE" id="PS51900"/>
    </source>
</evidence>
<evidence type="ECO:0000313" key="8">
    <source>
        <dbReference type="EMBL" id="AUH33584.1"/>
    </source>
</evidence>
<keyword evidence="2" id="KW-0229">DNA integration</keyword>
<dbReference type="PANTHER" id="PTHR30629">
    <property type="entry name" value="PROPHAGE INTEGRASE"/>
    <property type="match status" value="1"/>
</dbReference>
<evidence type="ECO:0000256" key="1">
    <source>
        <dbReference type="ARBA" id="ARBA00008857"/>
    </source>
</evidence>
<dbReference type="GO" id="GO:0003677">
    <property type="term" value="F:DNA binding"/>
    <property type="evidence" value="ECO:0007669"/>
    <property type="project" value="UniProtKB-UniRule"/>
</dbReference>
<dbReference type="InterPro" id="IPR010998">
    <property type="entry name" value="Integrase_recombinase_N"/>
</dbReference>
<dbReference type="RefSeq" id="WP_101460253.1">
    <property type="nucleotide sequence ID" value="NZ_CP025408.1"/>
</dbReference>
<evidence type="ECO:0000256" key="5">
    <source>
        <dbReference type="PROSITE-ProRule" id="PRU01248"/>
    </source>
</evidence>
<dbReference type="AlphaFoldDB" id="A0A2K9EWC4"/>
<dbReference type="KEGG" id="paro:CUV01_09460"/>
<proteinExistence type="inferred from homology"/>
<sequence>MPRVAKELSALEVKRLKHPGGVARPVSFAVGGVAGLLLQLTTNGGRTWVLRTRIGAKRREIGLGGASITLAGARERARNTLDQIRQGIDPVEDRKAKQAALATAQRRSLTFADALDRYCAARMEEFGSERHRQIWRSSVEMYAIPAIGEILVSDIERQDILRVLSPIWTTKTETARRLRGRVENILSWATVNGHRTGDNPATWKGNLKEDLPKPEKVAKRGNHPAVSLDDAAAWMADVRSRSGIGTRALEFAVLCASRSAEVRGAVWFEIDLDKGLWVIPADRMKMDREHRVPLTAQAVALLKALPRLEGNPLVFPAARGGMLSDAAISATMKRIHEAKAKEDGIGYVDARSKRPAVPHGTARSMFRDWGAECTDYPRELLEIALAHQVGDETERAYRRGDMIEKRRAMMTAWADFLTGKDRPCVKVVRISG</sequence>
<dbReference type="EMBL" id="CP025408">
    <property type="protein sequence ID" value="AUH33584.1"/>
    <property type="molecule type" value="Genomic_DNA"/>
</dbReference>
<dbReference type="OrthoDB" id="9795573at2"/>
<evidence type="ECO:0000256" key="2">
    <source>
        <dbReference type="ARBA" id="ARBA00022908"/>
    </source>
</evidence>
<dbReference type="Pfam" id="PF00589">
    <property type="entry name" value="Phage_integrase"/>
    <property type="match status" value="1"/>
</dbReference>
<dbReference type="Gene3D" id="1.10.443.10">
    <property type="entry name" value="Intergrase catalytic core"/>
    <property type="match status" value="1"/>
</dbReference>
<feature type="domain" description="Tyr recombinase" evidence="6">
    <location>
        <begin position="221"/>
        <end position="410"/>
    </location>
</feature>
<dbReference type="PANTHER" id="PTHR30629:SF6">
    <property type="entry name" value="PROPHAGE INTEGRASE INTA-RELATED"/>
    <property type="match status" value="1"/>
</dbReference>
<reference evidence="8 9" key="1">
    <citation type="submission" date="2017-12" db="EMBL/GenBank/DDBJ databases">
        <authorList>
            <person name="Hurst M.R.H."/>
        </authorList>
    </citation>
    <scope>NUCLEOTIDE SEQUENCE [LARGE SCALE GENOMIC DNA]</scope>
    <source>
        <strain evidence="8 9">BM15</strain>
    </source>
</reference>
<dbReference type="GO" id="GO:0015074">
    <property type="term" value="P:DNA integration"/>
    <property type="evidence" value="ECO:0007669"/>
    <property type="project" value="UniProtKB-KW"/>
</dbReference>
<dbReference type="InterPro" id="IPR025166">
    <property type="entry name" value="Integrase_DNA_bind_dom"/>
</dbReference>